<evidence type="ECO:0000313" key="1">
    <source>
        <dbReference type="EMBL" id="RYR20525.1"/>
    </source>
</evidence>
<accession>A0A445A2E1</accession>
<gene>
    <name evidence="1" type="ORF">Ahy_B03g065700</name>
</gene>
<dbReference type="Proteomes" id="UP000289738">
    <property type="component" value="Chromosome B03"/>
</dbReference>
<dbReference type="AlphaFoldDB" id="A0A445A2E1"/>
<protein>
    <submittedName>
        <fullName evidence="1">Uncharacterized protein</fullName>
    </submittedName>
</protein>
<proteinExistence type="predicted"/>
<evidence type="ECO:0000313" key="2">
    <source>
        <dbReference type="Proteomes" id="UP000289738"/>
    </source>
</evidence>
<reference evidence="1 2" key="1">
    <citation type="submission" date="2019-01" db="EMBL/GenBank/DDBJ databases">
        <title>Sequencing of cultivated peanut Arachis hypogaea provides insights into genome evolution and oil improvement.</title>
        <authorList>
            <person name="Chen X."/>
        </authorList>
    </citation>
    <scope>NUCLEOTIDE SEQUENCE [LARGE SCALE GENOMIC DNA]</scope>
    <source>
        <strain evidence="2">cv. Fuhuasheng</strain>
        <tissue evidence="1">Leaves</tissue>
    </source>
</reference>
<organism evidence="1 2">
    <name type="scientific">Arachis hypogaea</name>
    <name type="common">Peanut</name>
    <dbReference type="NCBI Taxonomy" id="3818"/>
    <lineage>
        <taxon>Eukaryota</taxon>
        <taxon>Viridiplantae</taxon>
        <taxon>Streptophyta</taxon>
        <taxon>Embryophyta</taxon>
        <taxon>Tracheophyta</taxon>
        <taxon>Spermatophyta</taxon>
        <taxon>Magnoliopsida</taxon>
        <taxon>eudicotyledons</taxon>
        <taxon>Gunneridae</taxon>
        <taxon>Pentapetalae</taxon>
        <taxon>rosids</taxon>
        <taxon>fabids</taxon>
        <taxon>Fabales</taxon>
        <taxon>Fabaceae</taxon>
        <taxon>Papilionoideae</taxon>
        <taxon>50 kb inversion clade</taxon>
        <taxon>dalbergioids sensu lato</taxon>
        <taxon>Dalbergieae</taxon>
        <taxon>Pterocarpus clade</taxon>
        <taxon>Arachis</taxon>
    </lineage>
</organism>
<sequence>MAHLFSVFGACGLQSAINDCISQTNLSSSHRLIQKGTNENLPSYILPPANLKF</sequence>
<comment type="caution">
    <text evidence="1">The sequence shown here is derived from an EMBL/GenBank/DDBJ whole genome shotgun (WGS) entry which is preliminary data.</text>
</comment>
<name>A0A445A2E1_ARAHY</name>
<dbReference type="EMBL" id="SDMP01000013">
    <property type="protein sequence ID" value="RYR20525.1"/>
    <property type="molecule type" value="Genomic_DNA"/>
</dbReference>
<keyword evidence="2" id="KW-1185">Reference proteome</keyword>